<keyword evidence="1" id="KW-1133">Transmembrane helix</keyword>
<feature type="transmembrane region" description="Helical" evidence="1">
    <location>
        <begin position="35"/>
        <end position="54"/>
    </location>
</feature>
<feature type="transmembrane region" description="Helical" evidence="1">
    <location>
        <begin position="61"/>
        <end position="79"/>
    </location>
</feature>
<gene>
    <name evidence="2" type="ORF">QCN29_07930</name>
</gene>
<accession>A0ABT6HJD9</accession>
<proteinExistence type="predicted"/>
<feature type="transmembrane region" description="Helical" evidence="1">
    <location>
        <begin position="166"/>
        <end position="188"/>
    </location>
</feature>
<evidence type="ECO:0008006" key="4">
    <source>
        <dbReference type="Google" id="ProtNLM"/>
    </source>
</evidence>
<protein>
    <recommendedName>
        <fullName evidence="4">Integral-membrane protein</fullName>
    </recommendedName>
</protein>
<evidence type="ECO:0000313" key="2">
    <source>
        <dbReference type="EMBL" id="MDH2388716.1"/>
    </source>
</evidence>
<evidence type="ECO:0000256" key="1">
    <source>
        <dbReference type="SAM" id="Phobius"/>
    </source>
</evidence>
<comment type="caution">
    <text evidence="2">The sequence shown here is derived from an EMBL/GenBank/DDBJ whole genome shotgun (WGS) entry which is preliminary data.</text>
</comment>
<sequence>MSAGHGCRTVRAAVFAAACVLLTAFGHMLMSATPVPWPAMLGAFAAVGCSAWALGGRERGFAAVTAAAVVAQAALHSLFSLAQAAARSAVGEGGSFLHQWGRYLLCGMSGGPGAPEGASAAATAATAVTGGAHGHAHHALPHTPGHGHLTAADTGMGMGMGHDMGGMSAGGMLAAHLLAALLCGLWLAHGEQAVFRILRCFTAWITAPLRVPLQLPAPAHRPRVRARRTRAVRGPRRLPLVHAITSRGPPVGSAVL</sequence>
<feature type="transmembrane region" description="Helical" evidence="1">
    <location>
        <begin position="12"/>
        <end position="29"/>
    </location>
</feature>
<name>A0ABT6HJD9_9ACTN</name>
<evidence type="ECO:0000313" key="3">
    <source>
        <dbReference type="Proteomes" id="UP001223144"/>
    </source>
</evidence>
<dbReference type="EMBL" id="JARWBG010000006">
    <property type="protein sequence ID" value="MDH2388716.1"/>
    <property type="molecule type" value="Genomic_DNA"/>
</dbReference>
<keyword evidence="1" id="KW-0812">Transmembrane</keyword>
<keyword evidence="3" id="KW-1185">Reference proteome</keyword>
<organism evidence="2 3">
    <name type="scientific">Streptomyces chengmaiensis</name>
    <dbReference type="NCBI Taxonomy" id="3040919"/>
    <lineage>
        <taxon>Bacteria</taxon>
        <taxon>Bacillati</taxon>
        <taxon>Actinomycetota</taxon>
        <taxon>Actinomycetes</taxon>
        <taxon>Kitasatosporales</taxon>
        <taxon>Streptomycetaceae</taxon>
        <taxon>Streptomyces</taxon>
    </lineage>
</organism>
<dbReference type="RefSeq" id="WP_279927018.1">
    <property type="nucleotide sequence ID" value="NZ_JARWBG010000006.1"/>
</dbReference>
<dbReference type="Proteomes" id="UP001223144">
    <property type="component" value="Unassembled WGS sequence"/>
</dbReference>
<keyword evidence="1" id="KW-0472">Membrane</keyword>
<reference evidence="2 3" key="1">
    <citation type="submission" date="2023-04" db="EMBL/GenBank/DDBJ databases">
        <title>Streptomyces chengmaiensis sp. nov. isolated from the stem of mangrove plant in Hainan.</title>
        <authorList>
            <person name="Huang X."/>
            <person name="Zhou S."/>
            <person name="Chu X."/>
            <person name="Xie Y."/>
            <person name="Lin Y."/>
        </authorList>
    </citation>
    <scope>NUCLEOTIDE SEQUENCE [LARGE SCALE GENOMIC DNA]</scope>
    <source>
        <strain evidence="2 3">HNM0663</strain>
    </source>
</reference>